<proteinExistence type="predicted"/>
<protein>
    <recommendedName>
        <fullName evidence="5">SPOR domain-containing protein</fullName>
    </recommendedName>
</protein>
<keyword evidence="2" id="KW-1133">Transmembrane helix</keyword>
<dbReference type="AlphaFoldDB" id="A0A1G9XQB4"/>
<dbReference type="GO" id="GO:0042834">
    <property type="term" value="F:peptidoglycan binding"/>
    <property type="evidence" value="ECO:0007669"/>
    <property type="project" value="InterPro"/>
</dbReference>
<evidence type="ECO:0000313" key="3">
    <source>
        <dbReference type="EMBL" id="SDM98463.1"/>
    </source>
</evidence>
<dbReference type="Proteomes" id="UP000182347">
    <property type="component" value="Unassembled WGS sequence"/>
</dbReference>
<dbReference type="SUPFAM" id="SSF110997">
    <property type="entry name" value="Sporulation related repeat"/>
    <property type="match status" value="1"/>
</dbReference>
<dbReference type="STRING" id="482461.SAMN05216244_3903"/>
<keyword evidence="2" id="KW-0472">Membrane</keyword>
<evidence type="ECO:0000313" key="4">
    <source>
        <dbReference type="Proteomes" id="UP000182347"/>
    </source>
</evidence>
<feature type="region of interest" description="Disordered" evidence="1">
    <location>
        <begin position="110"/>
        <end position="134"/>
    </location>
</feature>
<dbReference type="InterPro" id="IPR036680">
    <property type="entry name" value="SPOR-like_sf"/>
</dbReference>
<keyword evidence="2" id="KW-0812">Transmembrane</keyword>
<evidence type="ECO:0000256" key="2">
    <source>
        <dbReference type="SAM" id="Phobius"/>
    </source>
</evidence>
<dbReference type="EMBL" id="FNHF01000007">
    <property type="protein sequence ID" value="SDM98463.1"/>
    <property type="molecule type" value="Genomic_DNA"/>
</dbReference>
<dbReference type="RefSeq" id="WP_074600882.1">
    <property type="nucleotide sequence ID" value="NZ_FNHF01000007.1"/>
</dbReference>
<organism evidence="3 4">
    <name type="scientific">Sediminibacillus halophilus</name>
    <dbReference type="NCBI Taxonomy" id="482461"/>
    <lineage>
        <taxon>Bacteria</taxon>
        <taxon>Bacillati</taxon>
        <taxon>Bacillota</taxon>
        <taxon>Bacilli</taxon>
        <taxon>Bacillales</taxon>
        <taxon>Bacillaceae</taxon>
        <taxon>Sediminibacillus</taxon>
    </lineage>
</organism>
<feature type="region of interest" description="Disordered" evidence="1">
    <location>
        <begin position="1"/>
        <end position="32"/>
    </location>
</feature>
<dbReference type="Gene3D" id="3.30.70.1070">
    <property type="entry name" value="Sporulation related repeat"/>
    <property type="match status" value="1"/>
</dbReference>
<dbReference type="OrthoDB" id="2969309at2"/>
<feature type="compositionally biased region" description="Polar residues" evidence="1">
    <location>
        <begin position="115"/>
        <end position="124"/>
    </location>
</feature>
<feature type="transmembrane region" description="Helical" evidence="2">
    <location>
        <begin position="80"/>
        <end position="104"/>
    </location>
</feature>
<name>A0A1G9XQB4_9BACI</name>
<accession>A0A1G9XQB4</accession>
<sequence>MDKHKPITVRINDDKRKHVNTKHHEYPEESKKTINEQAAALEKNLHGSASPLFESPIEDGTNEWYQRETPAKKLPRIYKVFLFAAFAALAIGLALGFIMLRMFAGIDEASDPETMPSSYTNPASDDTGDTGKETAANKTGIKGMEAFVVQGGVFSSKDKAEAWQKNFTEADFPTMVWEREGQYYLFAGLADTEAAAKKTALTMTENKLETYVKPWQTAAIETNLTEEEAEWLKQFPRLWQDSVNAGGELNREEWKDWLGLLPKDAEKALVQLHDQAEKLTNEAKDLSHNQVQIELLTLWNKAVNL</sequence>
<evidence type="ECO:0000256" key="1">
    <source>
        <dbReference type="SAM" id="MobiDB-lite"/>
    </source>
</evidence>
<keyword evidence="4" id="KW-1185">Reference proteome</keyword>
<reference evidence="4" key="1">
    <citation type="submission" date="2016-10" db="EMBL/GenBank/DDBJ databases">
        <authorList>
            <person name="Varghese N."/>
            <person name="Submissions S."/>
        </authorList>
    </citation>
    <scope>NUCLEOTIDE SEQUENCE [LARGE SCALE GENOMIC DNA]</scope>
    <source>
        <strain evidence="4">CGMCC 1.6199</strain>
    </source>
</reference>
<evidence type="ECO:0008006" key="5">
    <source>
        <dbReference type="Google" id="ProtNLM"/>
    </source>
</evidence>
<gene>
    <name evidence="3" type="ORF">SAMN05216244_3903</name>
</gene>